<accession>A0A8J3R280</accession>
<organism evidence="1 2">
    <name type="scientific">Rugosimonospora africana</name>
    <dbReference type="NCBI Taxonomy" id="556532"/>
    <lineage>
        <taxon>Bacteria</taxon>
        <taxon>Bacillati</taxon>
        <taxon>Actinomycetota</taxon>
        <taxon>Actinomycetes</taxon>
        <taxon>Micromonosporales</taxon>
        <taxon>Micromonosporaceae</taxon>
        <taxon>Rugosimonospora</taxon>
    </lineage>
</organism>
<reference evidence="1" key="1">
    <citation type="submission" date="2021-01" db="EMBL/GenBank/DDBJ databases">
        <title>Whole genome shotgun sequence of Rugosimonospora africana NBRC 104875.</title>
        <authorList>
            <person name="Komaki H."/>
            <person name="Tamura T."/>
        </authorList>
    </citation>
    <scope>NUCLEOTIDE SEQUENCE</scope>
    <source>
        <strain evidence="1">NBRC 104875</strain>
    </source>
</reference>
<dbReference type="EMBL" id="BONZ01000109">
    <property type="protein sequence ID" value="GIH20911.1"/>
    <property type="molecule type" value="Genomic_DNA"/>
</dbReference>
<dbReference type="Proteomes" id="UP000642748">
    <property type="component" value="Unassembled WGS sequence"/>
</dbReference>
<keyword evidence="2" id="KW-1185">Reference proteome</keyword>
<sequence>MTTNSLAAPAMVGRRGAQILARLCGDAEFAALRRSSLRYADCWSTYTGYPLIAEWNLDLDAPPLFDEAVKVLALKAAVFELTRDDAAAELLVSPPVDEMVHAVIAQAGLVARVFARAGATVVHQTDHEQFGWTWGDYTQQCYVEAGFGVPPGRYWLDARETRWRRQLLNERYQRIGIGRDGCSHDIKFADPELLTA</sequence>
<gene>
    <name evidence="1" type="ORF">Raf01_90830</name>
</gene>
<evidence type="ECO:0000313" key="1">
    <source>
        <dbReference type="EMBL" id="GIH20911.1"/>
    </source>
</evidence>
<evidence type="ECO:0000313" key="2">
    <source>
        <dbReference type="Proteomes" id="UP000642748"/>
    </source>
</evidence>
<comment type="caution">
    <text evidence="1">The sequence shown here is derived from an EMBL/GenBank/DDBJ whole genome shotgun (WGS) entry which is preliminary data.</text>
</comment>
<proteinExistence type="predicted"/>
<dbReference type="RefSeq" id="WP_203924322.1">
    <property type="nucleotide sequence ID" value="NZ_BONZ01000109.1"/>
</dbReference>
<dbReference type="AlphaFoldDB" id="A0A8J3R280"/>
<name>A0A8J3R280_9ACTN</name>
<protein>
    <submittedName>
        <fullName evidence="1">Uncharacterized protein</fullName>
    </submittedName>
</protein>